<accession>A0A9P0CK11</accession>
<feature type="coiled-coil region" evidence="1">
    <location>
        <begin position="5"/>
        <end position="67"/>
    </location>
</feature>
<keyword evidence="3" id="KW-1185">Reference proteome</keyword>
<evidence type="ECO:0000313" key="2">
    <source>
        <dbReference type="EMBL" id="CAH1100905.1"/>
    </source>
</evidence>
<dbReference type="AlphaFoldDB" id="A0A9P0CK11"/>
<protein>
    <submittedName>
        <fullName evidence="2">Uncharacterized protein</fullName>
    </submittedName>
</protein>
<sequence length="112" mass="13336">MERILEEIKSNLDSAKKRNIRIEGKLDYLEKDLIEIKSENQEIKIENKHLRFDLNEQEGRIIELERKTRKNKVIIFGIEETDKEDMLVIKNITKEVMVKLAVELNEKEDIAE</sequence>
<name>A0A9P0CK11_9CUCU</name>
<evidence type="ECO:0000313" key="3">
    <source>
        <dbReference type="Proteomes" id="UP001153636"/>
    </source>
</evidence>
<evidence type="ECO:0000256" key="1">
    <source>
        <dbReference type="SAM" id="Coils"/>
    </source>
</evidence>
<gene>
    <name evidence="2" type="ORF">PSYICH_LOCUS2103</name>
</gene>
<keyword evidence="1" id="KW-0175">Coiled coil</keyword>
<dbReference type="Proteomes" id="UP001153636">
    <property type="component" value="Chromosome 10"/>
</dbReference>
<organism evidence="2 3">
    <name type="scientific">Psylliodes chrysocephalus</name>
    <dbReference type="NCBI Taxonomy" id="3402493"/>
    <lineage>
        <taxon>Eukaryota</taxon>
        <taxon>Metazoa</taxon>
        <taxon>Ecdysozoa</taxon>
        <taxon>Arthropoda</taxon>
        <taxon>Hexapoda</taxon>
        <taxon>Insecta</taxon>
        <taxon>Pterygota</taxon>
        <taxon>Neoptera</taxon>
        <taxon>Endopterygota</taxon>
        <taxon>Coleoptera</taxon>
        <taxon>Polyphaga</taxon>
        <taxon>Cucujiformia</taxon>
        <taxon>Chrysomeloidea</taxon>
        <taxon>Chrysomelidae</taxon>
        <taxon>Galerucinae</taxon>
        <taxon>Alticini</taxon>
        <taxon>Psylliodes</taxon>
    </lineage>
</organism>
<reference evidence="2" key="1">
    <citation type="submission" date="2022-01" db="EMBL/GenBank/DDBJ databases">
        <authorList>
            <person name="King R."/>
        </authorList>
    </citation>
    <scope>NUCLEOTIDE SEQUENCE</scope>
</reference>
<dbReference type="OrthoDB" id="6808418at2759"/>
<proteinExistence type="predicted"/>
<dbReference type="EMBL" id="OV651822">
    <property type="protein sequence ID" value="CAH1100905.1"/>
    <property type="molecule type" value="Genomic_DNA"/>
</dbReference>